<evidence type="ECO:0000313" key="9">
    <source>
        <dbReference type="EMBL" id="ARQ06210.1"/>
    </source>
</evidence>
<evidence type="ECO:0000256" key="5">
    <source>
        <dbReference type="ARBA" id="ARBA00052703"/>
    </source>
</evidence>
<dbReference type="GO" id="GO:0019752">
    <property type="term" value="P:carboxylic acid metabolic process"/>
    <property type="evidence" value="ECO:0007669"/>
    <property type="project" value="UniProtKB-ARBA"/>
</dbReference>
<evidence type="ECO:0000256" key="8">
    <source>
        <dbReference type="ARBA" id="ARBA00078572"/>
    </source>
</evidence>
<dbReference type="Gene3D" id="3.40.50.720">
    <property type="entry name" value="NAD(P)-binding Rossmann-like Domain"/>
    <property type="match status" value="1"/>
</dbReference>
<dbReference type="Pfam" id="PF02423">
    <property type="entry name" value="OCD_Mu_crystall"/>
    <property type="match status" value="1"/>
</dbReference>
<comment type="catalytic activity">
    <reaction evidence="4">
        <text>L-proline + NAD(+) = 1-pyrroline-2-carboxylate + NADH + H(+)</text>
        <dbReference type="Rhea" id="RHEA:20321"/>
        <dbReference type="ChEBI" id="CHEBI:15378"/>
        <dbReference type="ChEBI" id="CHEBI:39785"/>
        <dbReference type="ChEBI" id="CHEBI:57540"/>
        <dbReference type="ChEBI" id="CHEBI:57945"/>
        <dbReference type="ChEBI" id="CHEBI:60039"/>
        <dbReference type="EC" id="1.5.1.49"/>
    </reaction>
</comment>
<comment type="similarity">
    <text evidence="1">Belongs to the ornithine cyclodeaminase/mu-crystallin family.</text>
</comment>
<evidence type="ECO:0000256" key="4">
    <source>
        <dbReference type="ARBA" id="ARBA00050354"/>
    </source>
</evidence>
<evidence type="ECO:0000256" key="1">
    <source>
        <dbReference type="ARBA" id="ARBA00008903"/>
    </source>
</evidence>
<sequence>MINLTKEDVKACFTMRDAIEADKEALANYSKGQAIVPLRTNIDVATRHGQALFMPGYVEGAEDALGIKIVSVYPDNIEKGLPSVPATMIVMDPETGMVNGIIDGTYLTQLRTGAGQGAATELLARKDAKIGALIGTGGQAESQLEAMLTVRDLEEVRIFDIDYERAQQFAYEMEEKFHVKMIAVETSEACVTDADIITSVTTSKRATFDAQFVKRGAHINGVGAYTKEMCEIPREIIKAADVVIFDTTDGVMKEAGDFITPVEDGYIDETKYSGELGELINGDIKGRQSDEDITIFKTVGSAVLDVVTASKIIKRYNEQK</sequence>
<dbReference type="GeneID" id="35294700"/>
<dbReference type="Gene3D" id="3.30.1780.10">
    <property type="entry name" value="ornithine cyclodeaminase, domain 1"/>
    <property type="match status" value="1"/>
</dbReference>
<dbReference type="InterPro" id="IPR036291">
    <property type="entry name" value="NAD(P)-bd_dom_sf"/>
</dbReference>
<dbReference type="STRING" id="1855823.MCCS_05590"/>
<reference evidence="9 10" key="1">
    <citation type="journal article" date="2017" name="Int. J. Syst. Evol. Microbiol.">
        <title>Macrococcus canis sp. nov., a skin bacterium associated with infections in dogs.</title>
        <authorList>
            <person name="Gobeli Brawand S."/>
            <person name="Cotting K."/>
            <person name="Gomez-Sanz E."/>
            <person name="Collaud A."/>
            <person name="Thomann A."/>
            <person name="Brodard I."/>
            <person name="Rodriguez-Campos S."/>
            <person name="Strauss C."/>
            <person name="Perreten V."/>
        </authorList>
    </citation>
    <scope>NUCLEOTIDE SEQUENCE [LARGE SCALE GENOMIC DNA]</scope>
    <source>
        <strain evidence="9 10">KM45013</strain>
    </source>
</reference>
<dbReference type="InterPro" id="IPR023401">
    <property type="entry name" value="ODC_N"/>
</dbReference>
<evidence type="ECO:0000256" key="3">
    <source>
        <dbReference type="ARBA" id="ARBA00023027"/>
    </source>
</evidence>
<name>A0A1W7AAS6_9STAP</name>
<dbReference type="GO" id="GO:0005737">
    <property type="term" value="C:cytoplasm"/>
    <property type="evidence" value="ECO:0007669"/>
    <property type="project" value="TreeGrafter"/>
</dbReference>
<comment type="catalytic activity">
    <reaction evidence="5">
        <text>L-proline + NADP(+) = 1-pyrroline-2-carboxylate + NADPH + H(+)</text>
        <dbReference type="Rhea" id="RHEA:20317"/>
        <dbReference type="ChEBI" id="CHEBI:15378"/>
        <dbReference type="ChEBI" id="CHEBI:39785"/>
        <dbReference type="ChEBI" id="CHEBI:57783"/>
        <dbReference type="ChEBI" id="CHEBI:58349"/>
        <dbReference type="ChEBI" id="CHEBI:60039"/>
        <dbReference type="EC" id="1.5.1.49"/>
    </reaction>
</comment>
<keyword evidence="2" id="KW-0560">Oxidoreductase</keyword>
<dbReference type="NCBIfam" id="NF006379">
    <property type="entry name" value="PRK08618.1"/>
    <property type="match status" value="1"/>
</dbReference>
<evidence type="ECO:0000256" key="2">
    <source>
        <dbReference type="ARBA" id="ARBA00023002"/>
    </source>
</evidence>
<evidence type="ECO:0000256" key="7">
    <source>
        <dbReference type="ARBA" id="ARBA00070669"/>
    </source>
</evidence>
<dbReference type="PANTHER" id="PTHR13812">
    <property type="entry name" value="KETIMINE REDUCTASE MU-CRYSTALLIN"/>
    <property type="match status" value="1"/>
</dbReference>
<dbReference type="FunFam" id="3.30.1780.10:FF:000002">
    <property type="entry name" value="Ornithine cyclodeaminase"/>
    <property type="match status" value="1"/>
</dbReference>
<protein>
    <recommendedName>
        <fullName evidence="7">Delta(1)-pyrroline-2-carboxylate reductase</fullName>
        <ecNumber evidence="6">1.5.1.49</ecNumber>
    </recommendedName>
    <alternativeName>
        <fullName evidence="8">Proline ketimine reductase</fullName>
    </alternativeName>
</protein>
<dbReference type="FunFam" id="3.40.50.720:FF:000311">
    <property type="entry name" value="Ornithine cyclodeaminase"/>
    <property type="match status" value="1"/>
</dbReference>
<dbReference type="EC" id="1.5.1.49" evidence="6"/>
<dbReference type="PIRSF" id="PIRSF001439">
    <property type="entry name" value="CryM"/>
    <property type="match status" value="1"/>
</dbReference>
<organism evidence="9 10">
    <name type="scientific">Macrococcoides canis</name>
    <dbReference type="NCBI Taxonomy" id="1855823"/>
    <lineage>
        <taxon>Bacteria</taxon>
        <taxon>Bacillati</taxon>
        <taxon>Bacillota</taxon>
        <taxon>Bacilli</taxon>
        <taxon>Bacillales</taxon>
        <taxon>Staphylococcaceae</taxon>
        <taxon>Macrococcoides</taxon>
    </lineage>
</organism>
<keyword evidence="9" id="KW-0456">Lyase</keyword>
<dbReference type="EMBL" id="CP021059">
    <property type="protein sequence ID" value="ARQ06210.1"/>
    <property type="molecule type" value="Genomic_DNA"/>
</dbReference>
<evidence type="ECO:0000313" key="10">
    <source>
        <dbReference type="Proteomes" id="UP000194154"/>
    </source>
</evidence>
<keyword evidence="3" id="KW-0520">NAD</keyword>
<evidence type="ECO:0000256" key="6">
    <source>
        <dbReference type="ARBA" id="ARBA00067080"/>
    </source>
</evidence>
<dbReference type="GO" id="GO:0016829">
    <property type="term" value="F:lyase activity"/>
    <property type="evidence" value="ECO:0007669"/>
    <property type="project" value="UniProtKB-KW"/>
</dbReference>
<dbReference type="PANTHER" id="PTHR13812:SF19">
    <property type="entry name" value="KETIMINE REDUCTASE MU-CRYSTALLIN"/>
    <property type="match status" value="1"/>
</dbReference>
<proteinExistence type="inferred from homology"/>
<dbReference type="Proteomes" id="UP000194154">
    <property type="component" value="Chromosome"/>
</dbReference>
<dbReference type="RefSeq" id="WP_086041893.1">
    <property type="nucleotide sequence ID" value="NZ_CBCRZA010000001.1"/>
</dbReference>
<dbReference type="KEGG" id="mcak:MCCS_05590"/>
<dbReference type="GO" id="GO:0016491">
    <property type="term" value="F:oxidoreductase activity"/>
    <property type="evidence" value="ECO:0007669"/>
    <property type="project" value="UniProtKB-KW"/>
</dbReference>
<gene>
    <name evidence="9" type="primary">rapL_2</name>
    <name evidence="9" type="ORF">MCCS_05590</name>
</gene>
<dbReference type="SUPFAM" id="SSF51735">
    <property type="entry name" value="NAD(P)-binding Rossmann-fold domains"/>
    <property type="match status" value="1"/>
</dbReference>
<dbReference type="OrthoDB" id="9792005at2"/>
<accession>A0A1W7AAS6</accession>
<keyword evidence="10" id="KW-1185">Reference proteome</keyword>
<dbReference type="AlphaFoldDB" id="A0A1W7AAS6"/>
<dbReference type="InterPro" id="IPR003462">
    <property type="entry name" value="ODC_Mu_crystall"/>
</dbReference>